<dbReference type="Gene3D" id="3.90.1300.10">
    <property type="entry name" value="Amidase signature (AS) domain"/>
    <property type="match status" value="1"/>
</dbReference>
<dbReference type="Proteomes" id="UP000829685">
    <property type="component" value="Unassembled WGS sequence"/>
</dbReference>
<evidence type="ECO:0000256" key="1">
    <source>
        <dbReference type="SAM" id="MobiDB-lite"/>
    </source>
</evidence>
<evidence type="ECO:0000313" key="5">
    <source>
        <dbReference type="Proteomes" id="UP000829685"/>
    </source>
</evidence>
<feature type="domain" description="Amidase" evidence="2">
    <location>
        <begin position="105"/>
        <end position="512"/>
    </location>
</feature>
<keyword evidence="5" id="KW-1185">Reference proteome</keyword>
<dbReference type="SUPFAM" id="SSF81383">
    <property type="entry name" value="F-box domain"/>
    <property type="match status" value="1"/>
</dbReference>
<dbReference type="InterPro" id="IPR023631">
    <property type="entry name" value="Amidase_dom"/>
</dbReference>
<evidence type="ECO:0000259" key="3">
    <source>
        <dbReference type="Pfam" id="PF24539"/>
    </source>
</evidence>
<name>A0A9P9WUE7_9PEZI</name>
<reference evidence="4" key="1">
    <citation type="submission" date="2021-03" db="EMBL/GenBank/DDBJ databases">
        <title>Revisited historic fungal species revealed as producer of novel bioactive compounds through whole genome sequencing and comparative genomics.</title>
        <authorList>
            <person name="Vignolle G.A."/>
            <person name="Hochenegger N."/>
            <person name="Mach R.L."/>
            <person name="Mach-Aigner A.R."/>
            <person name="Javad Rahimi M."/>
            <person name="Salim K.A."/>
            <person name="Chan C.M."/>
            <person name="Lim L.B.L."/>
            <person name="Cai F."/>
            <person name="Druzhinina I.S."/>
            <person name="U'Ren J.M."/>
            <person name="Derntl C."/>
        </authorList>
    </citation>
    <scope>NUCLEOTIDE SEQUENCE</scope>
    <source>
        <strain evidence="4">TUCIM 5799</strain>
    </source>
</reference>
<dbReference type="EMBL" id="JAFIMR010000004">
    <property type="protein sequence ID" value="KAI1879457.1"/>
    <property type="molecule type" value="Genomic_DNA"/>
</dbReference>
<evidence type="ECO:0008006" key="6">
    <source>
        <dbReference type="Google" id="ProtNLM"/>
    </source>
</evidence>
<gene>
    <name evidence="4" type="ORF">JX265_002411</name>
</gene>
<accession>A0A9P9WUE7</accession>
<dbReference type="InterPro" id="IPR000120">
    <property type="entry name" value="Amidase"/>
</dbReference>
<evidence type="ECO:0000259" key="2">
    <source>
        <dbReference type="Pfam" id="PF01425"/>
    </source>
</evidence>
<feature type="domain" description="DUF7600" evidence="3">
    <location>
        <begin position="926"/>
        <end position="1086"/>
    </location>
</feature>
<dbReference type="InterPro" id="IPR036047">
    <property type="entry name" value="F-box-like_dom_sf"/>
</dbReference>
<dbReference type="GO" id="GO:0003824">
    <property type="term" value="F:catalytic activity"/>
    <property type="evidence" value="ECO:0007669"/>
    <property type="project" value="InterPro"/>
</dbReference>
<evidence type="ECO:0000313" key="4">
    <source>
        <dbReference type="EMBL" id="KAI1879457.1"/>
    </source>
</evidence>
<dbReference type="InterPro" id="IPR056021">
    <property type="entry name" value="DUF7600"/>
</dbReference>
<dbReference type="PANTHER" id="PTHR11895">
    <property type="entry name" value="TRANSAMIDASE"/>
    <property type="match status" value="1"/>
</dbReference>
<dbReference type="InterPro" id="IPR036928">
    <property type="entry name" value="AS_sf"/>
</dbReference>
<sequence length="1237" mass="135409">MSVFFKDVGEDNPVKKGDAEEILKGIGVNIDQSDSDDYHVLLAAVHDVAEHLISLPDYQPIPDRKRYPRENIHLATSSEQAFGHAWAHKFLIRGNKEGRYLKHKTVCLKDCIAVADVPQFFGSDAFPAWTPSTDATVVTRVLDAGADIHGTAVCESFCNSTSSFTSAQGTIENPHREGYSAGGSTSGGAALVAGGIMDIALGTDQGGSIRVPASLCGCVGLKPTHGLVPYTGVTSGDAIDDHAGPIARSVSEIAACLDAIAGNDGIDDRSLGSLPHGSFQFTESLTLESSESLAGLRIGILREGMEQAIVQPAVRELVLKAAKKLEHLGATVEEVSIPMHLEGPAVWTIQQRISGAAGVLGQSHGRRGLCLTEFEQARLPWTAENFAKLFPSTKNTVINGIYLAKNFPGLYGKAVNIGRQIRDAYEEKLGQYDVLIMPTTPYVAPKHGVRDTPRTCFEPSIGLTTNTAIFNVTGHPAMTIPVGFAPAKEDPAVMLPVGMQIVGGLWRERTILRIGHAWESSFNWKETRFSDTAVSQQDLHASCDGINVNGKRPLEMEIPAGKMSPILYACNLCAWVVADSEGIVSWLNQFRGLVSNLAGDTYLTGVGLYDDVERGSYIAPLKAGARWDDPGYERPESDEFGTGRRAENGRYGFIFHESCWSILERAANPTGIPYARLYEICLSLPRPLESSCVSWGHNYGGLVAIDDQHYFPWEEREAQFDFNGSSVSNSEEDDDDDDGGGFGGLGVPAADRLPLPDDEDEDSEMTKPTIMIAVPKGDPFRIPEIQFLLSEKPEPPPDIQLQATALSAGDCFHRLPKEIRTRIALLLSTADALSTRLASKSFWYIFDSHQFWLSRFKGNSERSWLFEAKQIDNFRDWRWLYRRTNSANLAPSPMIQNRRRVWDLAQNVTDIWLQLKVNAALLQSSPISDSDLSPWTEASGDIKSVRPDAPYVEFFEGCRTLYRQKQNLSRLGSLSRIAFSFIQVGNTRFLTGIRFVPRVGDSVQVGYQAELEQILDISTLHGFVLALGSRGIHAVQCITNHHEHPWCGNPSNSLRSRRLAIGDPIAALDAGLDGFKIVSLSIASDISHSHGVALKAPKTLRDSGIWYPDLPSSQLCLNEDFYIQREYHVSGFRPLIWTLFGGPGGIYLPNLTGIAVHMGGSIPGIDFRYAPGCRIPWEFSIDGPGGERISGVEVYLTFIDRENSYEIYDQGALESFKFGNGLNYGMASLGVISEASS</sequence>
<protein>
    <recommendedName>
        <fullName evidence="6">Amidase</fullName>
    </recommendedName>
</protein>
<feature type="region of interest" description="Disordered" evidence="1">
    <location>
        <begin position="724"/>
        <end position="765"/>
    </location>
</feature>
<proteinExistence type="predicted"/>
<feature type="compositionally biased region" description="Acidic residues" evidence="1">
    <location>
        <begin position="730"/>
        <end position="739"/>
    </location>
</feature>
<dbReference type="PANTHER" id="PTHR11895:SF170">
    <property type="entry name" value="AMIDASE"/>
    <property type="match status" value="1"/>
</dbReference>
<organism evidence="4 5">
    <name type="scientific">Neoarthrinium moseri</name>
    <dbReference type="NCBI Taxonomy" id="1658444"/>
    <lineage>
        <taxon>Eukaryota</taxon>
        <taxon>Fungi</taxon>
        <taxon>Dikarya</taxon>
        <taxon>Ascomycota</taxon>
        <taxon>Pezizomycotina</taxon>
        <taxon>Sordariomycetes</taxon>
        <taxon>Xylariomycetidae</taxon>
        <taxon>Amphisphaeriales</taxon>
        <taxon>Apiosporaceae</taxon>
        <taxon>Neoarthrinium</taxon>
    </lineage>
</organism>
<comment type="caution">
    <text evidence="4">The sequence shown here is derived from an EMBL/GenBank/DDBJ whole genome shotgun (WGS) entry which is preliminary data.</text>
</comment>
<dbReference type="AlphaFoldDB" id="A0A9P9WUE7"/>
<dbReference type="Pfam" id="PF24539">
    <property type="entry name" value="DUF7600"/>
    <property type="match status" value="1"/>
</dbReference>
<dbReference type="Pfam" id="PF01425">
    <property type="entry name" value="Amidase"/>
    <property type="match status" value="1"/>
</dbReference>
<dbReference type="SUPFAM" id="SSF75304">
    <property type="entry name" value="Amidase signature (AS) enzymes"/>
    <property type="match status" value="1"/>
</dbReference>